<evidence type="ECO:0000259" key="6">
    <source>
        <dbReference type="Pfam" id="PF02826"/>
    </source>
</evidence>
<dbReference type="Pfam" id="PF00389">
    <property type="entry name" value="2-Hacid_dh"/>
    <property type="match status" value="1"/>
</dbReference>
<protein>
    <submittedName>
        <fullName evidence="7">Hydroxyacid dehydrogenase</fullName>
    </submittedName>
</protein>
<dbReference type="PANTHER" id="PTHR10996:SF178">
    <property type="entry name" value="2-HYDROXYACID DEHYDROGENASE YGL185C-RELATED"/>
    <property type="match status" value="1"/>
</dbReference>
<keyword evidence="2 4" id="KW-0560">Oxidoreductase</keyword>
<dbReference type="GO" id="GO:0016618">
    <property type="term" value="F:hydroxypyruvate reductase [NAD(P)H] activity"/>
    <property type="evidence" value="ECO:0007669"/>
    <property type="project" value="TreeGrafter"/>
</dbReference>
<dbReference type="InterPro" id="IPR036291">
    <property type="entry name" value="NAD(P)-bd_dom_sf"/>
</dbReference>
<dbReference type="SUPFAM" id="SSF52283">
    <property type="entry name" value="Formate/glycerate dehydrogenase catalytic domain-like"/>
    <property type="match status" value="1"/>
</dbReference>
<evidence type="ECO:0000256" key="2">
    <source>
        <dbReference type="ARBA" id="ARBA00023002"/>
    </source>
</evidence>
<dbReference type="InterPro" id="IPR006140">
    <property type="entry name" value="D-isomer_DH_NAD-bd"/>
</dbReference>
<sequence>MRAQLVMTPQLAGAVFDDALRDRLRGVAEVDVDRVVSDPRELDPAELAAVDVLITGWGAAPIDERLLAAMPALRAIVHWGGGVGFISPAVGARGVAVSTGREANAVPVAEWTVAMLVLAAKDAFWMSRRYATERRALDREELMPRSGLFRTVIGLVGASSVGRLVIDRLRSYDVDVLLYDPFVTPEDAAAMGVELLGDLGALAARASLLSLHAPETPATAGMVSRSVLASLPDGATLVNTARGALVDQDALIDELRAGRLRAILDVTDPDVLPPEHPLHELPNVFLTPHLAGSTGYELHRLGESAVAEVERFARGIPFAHPIEP</sequence>
<dbReference type="SUPFAM" id="SSF51735">
    <property type="entry name" value="NAD(P)-binding Rossmann-fold domains"/>
    <property type="match status" value="1"/>
</dbReference>
<feature type="domain" description="D-isomer specific 2-hydroxyacid dehydrogenase catalytic" evidence="5">
    <location>
        <begin position="27"/>
        <end position="321"/>
    </location>
</feature>
<dbReference type="Pfam" id="PF02826">
    <property type="entry name" value="2-Hacid_dh_C"/>
    <property type="match status" value="1"/>
</dbReference>
<gene>
    <name evidence="7" type="ORF">HW566_02650</name>
</gene>
<dbReference type="GO" id="GO:0030267">
    <property type="term" value="F:glyoxylate reductase (NADPH) activity"/>
    <property type="evidence" value="ECO:0007669"/>
    <property type="project" value="TreeGrafter"/>
</dbReference>
<organism evidence="7 8">
    <name type="scientific">Microbacterium oleivorans</name>
    <dbReference type="NCBI Taxonomy" id="273677"/>
    <lineage>
        <taxon>Bacteria</taxon>
        <taxon>Bacillati</taxon>
        <taxon>Actinomycetota</taxon>
        <taxon>Actinomycetes</taxon>
        <taxon>Micrococcales</taxon>
        <taxon>Microbacteriaceae</taxon>
        <taxon>Microbacterium</taxon>
    </lineage>
</organism>
<dbReference type="GO" id="GO:0005829">
    <property type="term" value="C:cytosol"/>
    <property type="evidence" value="ECO:0007669"/>
    <property type="project" value="TreeGrafter"/>
</dbReference>
<dbReference type="GO" id="GO:0051287">
    <property type="term" value="F:NAD binding"/>
    <property type="evidence" value="ECO:0007669"/>
    <property type="project" value="InterPro"/>
</dbReference>
<reference evidence="7 8" key="1">
    <citation type="submission" date="2020-06" db="EMBL/GenBank/DDBJ databases">
        <authorList>
            <person name="Jo H."/>
        </authorList>
    </citation>
    <scope>NUCLEOTIDE SEQUENCE [LARGE SCALE GENOMIC DNA]</scope>
    <source>
        <strain evidence="7 8">I46</strain>
    </source>
</reference>
<dbReference type="PANTHER" id="PTHR10996">
    <property type="entry name" value="2-HYDROXYACID DEHYDROGENASE-RELATED"/>
    <property type="match status" value="1"/>
</dbReference>
<evidence type="ECO:0000313" key="7">
    <source>
        <dbReference type="EMBL" id="QLD10775.1"/>
    </source>
</evidence>
<evidence type="ECO:0000256" key="3">
    <source>
        <dbReference type="ARBA" id="ARBA00023027"/>
    </source>
</evidence>
<dbReference type="Proteomes" id="UP000509638">
    <property type="component" value="Chromosome"/>
</dbReference>
<dbReference type="AlphaFoldDB" id="A0A7D5IXX7"/>
<dbReference type="Gene3D" id="3.40.50.720">
    <property type="entry name" value="NAD(P)-binding Rossmann-like Domain"/>
    <property type="match status" value="2"/>
</dbReference>
<name>A0A7D5IXX7_9MICO</name>
<dbReference type="CDD" id="cd12167">
    <property type="entry name" value="2-Hacid_dh_8"/>
    <property type="match status" value="1"/>
</dbReference>
<comment type="similarity">
    <text evidence="1 4">Belongs to the D-isomer specific 2-hydroxyacid dehydrogenase family.</text>
</comment>
<evidence type="ECO:0000256" key="4">
    <source>
        <dbReference type="RuleBase" id="RU003719"/>
    </source>
</evidence>
<evidence type="ECO:0000313" key="8">
    <source>
        <dbReference type="Proteomes" id="UP000509638"/>
    </source>
</evidence>
<accession>A0A7D5IXX7</accession>
<dbReference type="InterPro" id="IPR006139">
    <property type="entry name" value="D-isomer_2_OHA_DH_cat_dom"/>
</dbReference>
<dbReference type="InterPro" id="IPR050223">
    <property type="entry name" value="D-isomer_2-hydroxyacid_DH"/>
</dbReference>
<evidence type="ECO:0000259" key="5">
    <source>
        <dbReference type="Pfam" id="PF00389"/>
    </source>
</evidence>
<dbReference type="RefSeq" id="WP_178010168.1">
    <property type="nucleotide sequence ID" value="NZ_CP058316.1"/>
</dbReference>
<keyword evidence="3" id="KW-0520">NAD</keyword>
<feature type="domain" description="D-isomer specific 2-hydroxyacid dehydrogenase NAD-binding" evidence="6">
    <location>
        <begin position="114"/>
        <end position="291"/>
    </location>
</feature>
<evidence type="ECO:0000256" key="1">
    <source>
        <dbReference type="ARBA" id="ARBA00005854"/>
    </source>
</evidence>
<dbReference type="EMBL" id="CP058316">
    <property type="protein sequence ID" value="QLD10775.1"/>
    <property type="molecule type" value="Genomic_DNA"/>
</dbReference>
<proteinExistence type="inferred from homology"/>